<organism evidence="2">
    <name type="scientific">Gallibacterium anatis</name>
    <dbReference type="NCBI Taxonomy" id="750"/>
    <lineage>
        <taxon>Bacteria</taxon>
        <taxon>Pseudomonadati</taxon>
        <taxon>Pseudomonadota</taxon>
        <taxon>Gammaproteobacteria</taxon>
        <taxon>Pasteurellales</taxon>
        <taxon>Pasteurellaceae</taxon>
        <taxon>Gallibacterium</taxon>
    </lineage>
</organism>
<reference evidence="2" key="1">
    <citation type="submission" date="2020-11" db="EMBL/GenBank/DDBJ databases">
        <title>Gallibacterium anatis 1637, full genome, WGS.</title>
        <authorList>
            <person name="Laishevtcev A.I."/>
            <person name="Yakimova E.A."/>
            <person name="Petkovich D."/>
            <person name="Stepanova T.V."/>
            <person name="Kalendr R.S."/>
            <person name="Rubalsky E.O."/>
            <person name="Zulkarneev E.R."/>
            <person name="Aleshkin A.V."/>
        </authorList>
    </citation>
    <scope>NUCLEOTIDE SEQUENCE</scope>
    <source>
        <strain evidence="2">1637</strain>
    </source>
</reference>
<dbReference type="AlphaFoldDB" id="A0A930US10"/>
<sequence>MKQQGLVSKQPRKRWRSGTSEKASTLFNNVLNRQFSPLQRQRCYVVILLILKCRGMALFSDSDEFSTTSSRGLAIAETA</sequence>
<dbReference type="EMBL" id="JADION010000003">
    <property type="protein sequence ID" value="MBF4102205.1"/>
    <property type="molecule type" value="Genomic_DNA"/>
</dbReference>
<name>A0A930US10_9PAST</name>
<comment type="caution">
    <text evidence="2">The sequence shown here is derived from an EMBL/GenBank/DDBJ whole genome shotgun (WGS) entry which is preliminary data.</text>
</comment>
<evidence type="ECO:0000256" key="1">
    <source>
        <dbReference type="SAM" id="MobiDB-lite"/>
    </source>
</evidence>
<proteinExistence type="predicted"/>
<protein>
    <submittedName>
        <fullName evidence="2">Uncharacterized protein</fullName>
    </submittedName>
</protein>
<gene>
    <name evidence="2" type="ORF">INT80_01555</name>
</gene>
<accession>A0A930US10</accession>
<feature type="region of interest" description="Disordered" evidence="1">
    <location>
        <begin position="1"/>
        <end position="20"/>
    </location>
</feature>
<evidence type="ECO:0000313" key="2">
    <source>
        <dbReference type="EMBL" id="MBF4102205.1"/>
    </source>
</evidence>